<evidence type="ECO:0000313" key="10">
    <source>
        <dbReference type="EMBL" id="NOJ45005.1"/>
    </source>
</evidence>
<evidence type="ECO:0000256" key="2">
    <source>
        <dbReference type="ARBA" id="ARBA00004613"/>
    </source>
</evidence>
<evidence type="ECO:0000259" key="7">
    <source>
        <dbReference type="Pfam" id="PF00460"/>
    </source>
</evidence>
<evidence type="ECO:0000256" key="5">
    <source>
        <dbReference type="ARBA" id="ARBA00022525"/>
    </source>
</evidence>
<dbReference type="GO" id="GO:0044780">
    <property type="term" value="P:bacterial-type flagellum assembly"/>
    <property type="evidence" value="ECO:0007669"/>
    <property type="project" value="InterPro"/>
</dbReference>
<dbReference type="Pfam" id="PF22638">
    <property type="entry name" value="FlgK_D1"/>
    <property type="match status" value="1"/>
</dbReference>
<dbReference type="Proteomes" id="UP000528734">
    <property type="component" value="Unassembled WGS sequence"/>
</dbReference>
<evidence type="ECO:0000256" key="3">
    <source>
        <dbReference type="ARBA" id="ARBA00009677"/>
    </source>
</evidence>
<keyword evidence="5" id="KW-0964">Secreted</keyword>
<dbReference type="GO" id="GO:0005198">
    <property type="term" value="F:structural molecule activity"/>
    <property type="evidence" value="ECO:0007669"/>
    <property type="project" value="InterPro"/>
</dbReference>
<evidence type="ECO:0000259" key="9">
    <source>
        <dbReference type="Pfam" id="PF22638"/>
    </source>
</evidence>
<evidence type="ECO:0000256" key="6">
    <source>
        <dbReference type="ARBA" id="ARBA00023143"/>
    </source>
</evidence>
<evidence type="ECO:0000256" key="1">
    <source>
        <dbReference type="ARBA" id="ARBA00004117"/>
    </source>
</evidence>
<proteinExistence type="inferred from homology"/>
<dbReference type="InterPro" id="IPR002371">
    <property type="entry name" value="FlgK"/>
</dbReference>
<evidence type="ECO:0000256" key="4">
    <source>
        <dbReference type="ARBA" id="ARBA00016244"/>
    </source>
</evidence>
<keyword evidence="10" id="KW-0966">Cell projection</keyword>
<keyword evidence="10" id="KW-0282">Flagellum</keyword>
<dbReference type="PRINTS" id="PR01005">
    <property type="entry name" value="FLGHOOKAP1"/>
</dbReference>
<sequence>MGLSQALSTAMSGLRATQASIALVGSNVANAETPGYVRKTVIQSAGVTGDYGSSVLLHGVDRQLDQYLQAALRTETSGAAYADIRSTFLQNLQGVYGNPSETGTIEDAFNKLLTAFQGLSTSADSPSARIGAVNAAQTMAQTLNTTTQGIQNLRANAEMGINDSIITANNAMAQIAFINNQLQNNGKTDAATASLLDQRDQYITQLSALMDIRTVVNDLNQVTVFTNSGVQLVGTEAAQLSFNPQGTMTPNTLYNPTDPTKSNVGTITINFPHGGSYDLVSTKSIRSGKIAAYLELRDDTLVKAQAQIDQFAAALSSSLSDKTTAGTAAPASVLPQAGYDLDLTGLQSGNVIHVSYKDNTTGITHNLSIVRVDDPSVLPLSNTATLDPNDEVLGVNFSGGMASVVSQLNAALGATANLQFSNPSGSTLRVLDDGATNRSDVLAASVTTTMSSLTSGNPQLPLFTDNGGLYTGAITANGAQVTGLAGRISVNLGLLGDPSRTIVFSTSPLTAADDTTRSDFILTQLQTGSYRYSPQTGIGTTAAPFTGTLLNFAKQFISQQGEAATSAKQLADGQSVVLNTLQKKVTDASGVNIDDEMAHLLALQNAYSANARVMSSIKQMYDTLIQAM</sequence>
<keyword evidence="10" id="KW-0969">Cilium</keyword>
<feature type="domain" description="Flagellar basal-body/hook protein C-terminal" evidence="8">
    <location>
        <begin position="588"/>
        <end position="626"/>
    </location>
</feature>
<dbReference type="AlphaFoldDB" id="A0A7Y4GZU5"/>
<dbReference type="GO" id="GO:0005576">
    <property type="term" value="C:extracellular region"/>
    <property type="evidence" value="ECO:0007669"/>
    <property type="project" value="UniProtKB-SubCell"/>
</dbReference>
<evidence type="ECO:0000259" key="8">
    <source>
        <dbReference type="Pfam" id="PF06429"/>
    </source>
</evidence>
<gene>
    <name evidence="10" type="primary">flgK</name>
    <name evidence="10" type="ORF">HCN50_01885</name>
</gene>
<dbReference type="GO" id="GO:0009424">
    <property type="term" value="C:bacterial-type flagellum hook"/>
    <property type="evidence" value="ECO:0007669"/>
    <property type="project" value="InterPro"/>
</dbReference>
<dbReference type="InterPro" id="IPR001444">
    <property type="entry name" value="Flag_bb_rod_N"/>
</dbReference>
<dbReference type="InterPro" id="IPR010930">
    <property type="entry name" value="Flg_bb/hook_C_dom"/>
</dbReference>
<keyword evidence="11" id="KW-1185">Reference proteome</keyword>
<reference evidence="10 11" key="1">
    <citation type="submission" date="2020-03" db="EMBL/GenBank/DDBJ databases">
        <title>Bradyrhizobium diversity isolated from nodules of Muelleranthus trifoliolatus.</title>
        <authorList>
            <person name="Klepa M."/>
            <person name="Helene L."/>
            <person name="Hungria M."/>
        </authorList>
    </citation>
    <scope>NUCLEOTIDE SEQUENCE [LARGE SCALE GENOMIC DNA]</scope>
    <source>
        <strain evidence="10 11">WSM 1744</strain>
    </source>
</reference>
<organism evidence="10 11">
    <name type="scientific">Bradyrhizobium archetypum</name>
    <dbReference type="NCBI Taxonomy" id="2721160"/>
    <lineage>
        <taxon>Bacteria</taxon>
        <taxon>Pseudomonadati</taxon>
        <taxon>Pseudomonadota</taxon>
        <taxon>Alphaproteobacteria</taxon>
        <taxon>Hyphomicrobiales</taxon>
        <taxon>Nitrobacteraceae</taxon>
        <taxon>Bradyrhizobium</taxon>
    </lineage>
</organism>
<dbReference type="Pfam" id="PF00460">
    <property type="entry name" value="Flg_bb_rod"/>
    <property type="match status" value="1"/>
</dbReference>
<accession>A0A7Y4GZU5</accession>
<dbReference type="RefSeq" id="WP_171707901.1">
    <property type="nucleotide sequence ID" value="NZ_JAAVLW010000001.1"/>
</dbReference>
<comment type="similarity">
    <text evidence="3">Belongs to the flagella basal body rod proteins family.</text>
</comment>
<dbReference type="GO" id="GO:0009425">
    <property type="term" value="C:bacterial-type flagellum basal body"/>
    <property type="evidence" value="ECO:0007669"/>
    <property type="project" value="UniProtKB-SubCell"/>
</dbReference>
<comment type="caution">
    <text evidence="10">The sequence shown here is derived from an EMBL/GenBank/DDBJ whole genome shotgun (WGS) entry which is preliminary data.</text>
</comment>
<name>A0A7Y4GZU5_9BRAD</name>
<dbReference type="Pfam" id="PF06429">
    <property type="entry name" value="Flg_bbr_C"/>
    <property type="match status" value="1"/>
</dbReference>
<dbReference type="EMBL" id="JAAVLW010000001">
    <property type="protein sequence ID" value="NOJ45005.1"/>
    <property type="molecule type" value="Genomic_DNA"/>
</dbReference>
<dbReference type="PANTHER" id="PTHR30033:SF1">
    <property type="entry name" value="FLAGELLAR HOOK-ASSOCIATED PROTEIN 1"/>
    <property type="match status" value="1"/>
</dbReference>
<protein>
    <recommendedName>
        <fullName evidence="4">Flagellar hook-associated protein 1</fullName>
    </recommendedName>
</protein>
<comment type="subcellular location">
    <subcellularLocation>
        <location evidence="1">Bacterial flagellum basal body</location>
    </subcellularLocation>
    <subcellularLocation>
        <location evidence="2">Secreted</location>
    </subcellularLocation>
</comment>
<dbReference type="PANTHER" id="PTHR30033">
    <property type="entry name" value="FLAGELLAR HOOK-ASSOCIATED PROTEIN 1"/>
    <property type="match status" value="1"/>
</dbReference>
<keyword evidence="6" id="KW-0975">Bacterial flagellum</keyword>
<feature type="domain" description="Flagellar hook-associated protein FlgK helical" evidence="9">
    <location>
        <begin position="90"/>
        <end position="327"/>
    </location>
</feature>
<feature type="domain" description="Flagellar basal body rod protein N-terminal" evidence="7">
    <location>
        <begin position="7"/>
        <end position="36"/>
    </location>
</feature>
<evidence type="ECO:0000313" key="11">
    <source>
        <dbReference type="Proteomes" id="UP000528734"/>
    </source>
</evidence>
<dbReference type="NCBIfam" id="TIGR02492">
    <property type="entry name" value="flgK_ends"/>
    <property type="match status" value="1"/>
</dbReference>
<dbReference type="SUPFAM" id="SSF64518">
    <property type="entry name" value="Phase 1 flagellin"/>
    <property type="match status" value="1"/>
</dbReference>
<dbReference type="InterPro" id="IPR053927">
    <property type="entry name" value="FlgK_helical"/>
</dbReference>